<organism evidence="1 2">
    <name type="scientific">Carya illinoinensis</name>
    <name type="common">Pecan</name>
    <dbReference type="NCBI Taxonomy" id="32201"/>
    <lineage>
        <taxon>Eukaryota</taxon>
        <taxon>Viridiplantae</taxon>
        <taxon>Streptophyta</taxon>
        <taxon>Embryophyta</taxon>
        <taxon>Tracheophyta</taxon>
        <taxon>Spermatophyta</taxon>
        <taxon>Magnoliopsida</taxon>
        <taxon>eudicotyledons</taxon>
        <taxon>Gunneridae</taxon>
        <taxon>Pentapetalae</taxon>
        <taxon>rosids</taxon>
        <taxon>fabids</taxon>
        <taxon>Fagales</taxon>
        <taxon>Juglandaceae</taxon>
        <taxon>Carya</taxon>
    </lineage>
</organism>
<dbReference type="AlphaFoldDB" id="A0A922IYG4"/>
<evidence type="ECO:0000313" key="1">
    <source>
        <dbReference type="EMBL" id="KAG6686154.1"/>
    </source>
</evidence>
<evidence type="ECO:0000313" key="2">
    <source>
        <dbReference type="Proteomes" id="UP000811246"/>
    </source>
</evidence>
<accession>A0A922IYG4</accession>
<reference evidence="1" key="1">
    <citation type="submission" date="2021-01" db="EMBL/GenBank/DDBJ databases">
        <authorList>
            <person name="Lovell J.T."/>
            <person name="Bentley N."/>
            <person name="Bhattarai G."/>
            <person name="Jenkins J.W."/>
            <person name="Sreedasyam A."/>
            <person name="Alarcon Y."/>
            <person name="Bock C."/>
            <person name="Boston L."/>
            <person name="Carlson J."/>
            <person name="Cervantes K."/>
            <person name="Clermont K."/>
            <person name="Krom N."/>
            <person name="Kubenka K."/>
            <person name="Mamidi S."/>
            <person name="Mattison C."/>
            <person name="Monteros M."/>
            <person name="Pisani C."/>
            <person name="Plott C."/>
            <person name="Rajasekar S."/>
            <person name="Rhein H.S."/>
            <person name="Rohla C."/>
            <person name="Song M."/>
            <person name="Hilaire R.S."/>
            <person name="Shu S."/>
            <person name="Wells L."/>
            <person name="Wang X."/>
            <person name="Webber J."/>
            <person name="Heerema R.J."/>
            <person name="Klein P."/>
            <person name="Conner P."/>
            <person name="Grauke L."/>
            <person name="Grimwood J."/>
            <person name="Schmutz J."/>
            <person name="Randall J.J."/>
        </authorList>
    </citation>
    <scope>NUCLEOTIDE SEQUENCE</scope>
    <source>
        <tissue evidence="1">Leaf</tissue>
    </source>
</reference>
<protein>
    <submittedName>
        <fullName evidence="1">Uncharacterized protein</fullName>
    </submittedName>
</protein>
<name>A0A922IYG4_CARIL</name>
<proteinExistence type="predicted"/>
<dbReference type="Proteomes" id="UP000811246">
    <property type="component" value="Chromosome 11"/>
</dbReference>
<sequence>MVSSPLLKNIMLKWFTLEYMDRELMKWEMNGDMDKYLLALVYDALIVTTCFGWMEYEA</sequence>
<comment type="caution">
    <text evidence="1">The sequence shown here is derived from an EMBL/GenBank/DDBJ whole genome shotgun (WGS) entry which is preliminary data.</text>
</comment>
<dbReference type="EMBL" id="CM031835">
    <property type="protein sequence ID" value="KAG6686154.1"/>
    <property type="molecule type" value="Genomic_DNA"/>
</dbReference>
<gene>
    <name evidence="1" type="ORF">I3842_11G002800</name>
</gene>